<gene>
    <name evidence="2" type="ORF">AVEN_201988_1</name>
</gene>
<reference evidence="2 3" key="1">
    <citation type="journal article" date="2019" name="Sci. Rep.">
        <title>Orb-weaving spider Araneus ventricosus genome elucidates the spidroin gene catalogue.</title>
        <authorList>
            <person name="Kono N."/>
            <person name="Nakamura H."/>
            <person name="Ohtoshi R."/>
            <person name="Moran D.A.P."/>
            <person name="Shinohara A."/>
            <person name="Yoshida Y."/>
            <person name="Fujiwara M."/>
            <person name="Mori M."/>
            <person name="Tomita M."/>
            <person name="Arakawa K."/>
        </authorList>
    </citation>
    <scope>NUCLEOTIDE SEQUENCE [LARGE SCALE GENOMIC DNA]</scope>
</reference>
<accession>A0A4Y2S6W1</accession>
<sequence length="122" mass="14045">MPDGPESTKPELAYVAFRAPPFWETDPDLWFLQLESQFRLSSISTDETKFHTAVAALNSKLLSYVSDIVCNPPADNKYALKTRILNYFAQSQSTKLRVLLQVLQWTLCTIWVRVYRNTAVEE</sequence>
<organism evidence="2 3">
    <name type="scientific">Araneus ventricosus</name>
    <name type="common">Orbweaver spider</name>
    <name type="synonym">Epeira ventricosa</name>
    <dbReference type="NCBI Taxonomy" id="182803"/>
    <lineage>
        <taxon>Eukaryota</taxon>
        <taxon>Metazoa</taxon>
        <taxon>Ecdysozoa</taxon>
        <taxon>Arthropoda</taxon>
        <taxon>Chelicerata</taxon>
        <taxon>Arachnida</taxon>
        <taxon>Araneae</taxon>
        <taxon>Araneomorphae</taxon>
        <taxon>Entelegynae</taxon>
        <taxon>Araneoidea</taxon>
        <taxon>Araneidae</taxon>
        <taxon>Araneus</taxon>
    </lineage>
</organism>
<feature type="domain" description="DUF7041" evidence="1">
    <location>
        <begin position="20"/>
        <end position="101"/>
    </location>
</feature>
<dbReference type="Pfam" id="PF23055">
    <property type="entry name" value="DUF7041"/>
    <property type="match status" value="1"/>
</dbReference>
<evidence type="ECO:0000259" key="1">
    <source>
        <dbReference type="Pfam" id="PF23055"/>
    </source>
</evidence>
<name>A0A4Y2S6W1_ARAVE</name>
<dbReference type="OrthoDB" id="5919180at2759"/>
<comment type="caution">
    <text evidence="2">The sequence shown here is derived from an EMBL/GenBank/DDBJ whole genome shotgun (WGS) entry which is preliminary data.</text>
</comment>
<evidence type="ECO:0000313" key="2">
    <source>
        <dbReference type="EMBL" id="GBN83944.1"/>
    </source>
</evidence>
<proteinExistence type="predicted"/>
<dbReference type="PANTHER" id="PTHR33327:SF3">
    <property type="entry name" value="RNA-DIRECTED DNA POLYMERASE"/>
    <property type="match status" value="1"/>
</dbReference>
<dbReference type="InterPro" id="IPR055469">
    <property type="entry name" value="DUF7041"/>
</dbReference>
<dbReference type="EMBL" id="BGPR01020154">
    <property type="protein sequence ID" value="GBN83944.1"/>
    <property type="molecule type" value="Genomic_DNA"/>
</dbReference>
<protein>
    <recommendedName>
        <fullName evidence="1">DUF7041 domain-containing protein</fullName>
    </recommendedName>
</protein>
<keyword evidence="3" id="KW-1185">Reference proteome</keyword>
<dbReference type="AlphaFoldDB" id="A0A4Y2S6W1"/>
<dbReference type="Proteomes" id="UP000499080">
    <property type="component" value="Unassembled WGS sequence"/>
</dbReference>
<evidence type="ECO:0000313" key="3">
    <source>
        <dbReference type="Proteomes" id="UP000499080"/>
    </source>
</evidence>
<dbReference type="PANTHER" id="PTHR33327">
    <property type="entry name" value="ENDONUCLEASE"/>
    <property type="match status" value="1"/>
</dbReference>